<dbReference type="InterPro" id="IPR038519">
    <property type="entry name" value="MCP_C_sf"/>
</dbReference>
<dbReference type="Pfam" id="PF04451">
    <property type="entry name" value="Capsid_NCLDV"/>
    <property type="match status" value="1"/>
</dbReference>
<dbReference type="EMBL" id="MN740811">
    <property type="protein sequence ID" value="QHU12963.1"/>
    <property type="molecule type" value="Genomic_DNA"/>
</dbReference>
<dbReference type="GO" id="GO:0005198">
    <property type="term" value="F:structural molecule activity"/>
    <property type="evidence" value="ECO:0007669"/>
    <property type="project" value="InterPro"/>
</dbReference>
<sequence>MVAALLRVLHSGIQDSRLLSMKAQPNVALFTTVIIKAGRFTTQWVRLDFDTNPTFGNKAVITLPRKGHLISRMFLVCTYPDIFTAQRTAAETTDFLGPAWTWTNSLGHAIVNTATIDIGGVRVEQIDGRLLEMLDEFYTPLEKIPLMNSLIRRNITNFPEFSTASAAPVVTYTPLPFWFSRGDSGIALPIDALAVDPVKLTITFNPVANLVVSTALSPNPTTLAGSRYFPIEGGAFYVADPAGSPVYGLPATAGATGNPAVAVNARRIPNTTMPSPLLLKDTYIIAEYIYLDGPEANRFRISDIEVPITQHYAFEPYDTSAAPMASIDLKIPNPTRNIFFYANRYEAPSFNAPFLATRDLSGATAPGQLWWPDANPINMKSPALLQPGFVFRNSEPLKTIQLMYEGSLVRYSILSPSVFRSLIPSTEMKKSPYINRYMYSLHFGLNHGNLDPSYPCGEANLDKVTSISLDLEFKPLAGSSAKTNVPRYIVWTWAETYNIFRVYAGRGGMMFAY</sequence>
<evidence type="ECO:0000313" key="3">
    <source>
        <dbReference type="EMBL" id="QHU12963.1"/>
    </source>
</evidence>
<feature type="domain" description="Major capsid protein C-terminal" evidence="1">
    <location>
        <begin position="309"/>
        <end position="508"/>
    </location>
</feature>
<evidence type="ECO:0008006" key="4">
    <source>
        <dbReference type="Google" id="ProtNLM"/>
    </source>
</evidence>
<dbReference type="AlphaFoldDB" id="A0A6C0K690"/>
<dbReference type="InterPro" id="IPR031654">
    <property type="entry name" value="Capsid_N"/>
</dbReference>
<protein>
    <recommendedName>
        <fullName evidence="4">Major capsid protein N-terminal domain-containing protein</fullName>
    </recommendedName>
</protein>
<dbReference type="InterPro" id="IPR007542">
    <property type="entry name" value="MCP_C"/>
</dbReference>
<evidence type="ECO:0000259" key="1">
    <source>
        <dbReference type="Pfam" id="PF04451"/>
    </source>
</evidence>
<dbReference type="Gene3D" id="2.70.9.10">
    <property type="entry name" value="Adenovirus Type 2 Hexon, domain 4"/>
    <property type="match status" value="1"/>
</dbReference>
<feature type="domain" description="Major capsid protein N-terminal" evidence="2">
    <location>
        <begin position="29"/>
        <end position="214"/>
    </location>
</feature>
<dbReference type="Gene3D" id="2.70.9.20">
    <property type="entry name" value="Major capsid protein Vp54"/>
    <property type="match status" value="1"/>
</dbReference>
<dbReference type="Pfam" id="PF16903">
    <property type="entry name" value="Capsid_N"/>
    <property type="match status" value="1"/>
</dbReference>
<dbReference type="InterPro" id="IPR016112">
    <property type="entry name" value="VP_dsDNA_II"/>
</dbReference>
<proteinExistence type="predicted"/>
<dbReference type="SUPFAM" id="SSF49749">
    <property type="entry name" value="Group II dsDNA viruses VP"/>
    <property type="match status" value="2"/>
</dbReference>
<organism evidence="3">
    <name type="scientific">viral metagenome</name>
    <dbReference type="NCBI Taxonomy" id="1070528"/>
    <lineage>
        <taxon>unclassified sequences</taxon>
        <taxon>metagenomes</taxon>
        <taxon>organismal metagenomes</taxon>
    </lineage>
</organism>
<accession>A0A6C0K690</accession>
<reference evidence="3" key="1">
    <citation type="journal article" date="2020" name="Nature">
        <title>Giant virus diversity and host interactions through global metagenomics.</title>
        <authorList>
            <person name="Schulz F."/>
            <person name="Roux S."/>
            <person name="Paez-Espino D."/>
            <person name="Jungbluth S."/>
            <person name="Walsh D.A."/>
            <person name="Denef V.J."/>
            <person name="McMahon K.D."/>
            <person name="Konstantinidis K.T."/>
            <person name="Eloe-Fadrosh E.A."/>
            <person name="Kyrpides N.C."/>
            <person name="Woyke T."/>
        </authorList>
    </citation>
    <scope>NUCLEOTIDE SEQUENCE</scope>
    <source>
        <strain evidence="3">GVMAG-S-1101172-89</strain>
    </source>
</reference>
<name>A0A6C0K690_9ZZZZ</name>
<evidence type="ECO:0000259" key="2">
    <source>
        <dbReference type="Pfam" id="PF16903"/>
    </source>
</evidence>